<dbReference type="Proteomes" id="UP000036771">
    <property type="component" value="Unassembled WGS sequence"/>
</dbReference>
<proteinExistence type="inferred from homology"/>
<dbReference type="AlphaFoldDB" id="A0A0K8MDV0"/>
<dbReference type="InterPro" id="IPR013094">
    <property type="entry name" value="AB_hydrolase_3"/>
</dbReference>
<dbReference type="GO" id="GO:0016787">
    <property type="term" value="F:hydrolase activity"/>
    <property type="evidence" value="ECO:0007669"/>
    <property type="project" value="UniProtKB-KW"/>
</dbReference>
<evidence type="ECO:0000313" key="6">
    <source>
        <dbReference type="Proteomes" id="UP000036771"/>
    </source>
</evidence>
<comment type="similarity">
    <text evidence="1">Belongs to the 'GDXG' lipolytic enzyme family.</text>
</comment>
<comment type="caution">
    <text evidence="5">The sequence shown here is derived from an EMBL/GenBank/DDBJ whole genome shotgun (WGS) entry which is preliminary data.</text>
</comment>
<dbReference type="InterPro" id="IPR029058">
    <property type="entry name" value="AB_hydrolase_fold"/>
</dbReference>
<dbReference type="OrthoDB" id="9806180at2"/>
<accession>A0A0K8MDV0</accession>
<dbReference type="SUPFAM" id="SSF53474">
    <property type="entry name" value="alpha/beta-Hydrolases"/>
    <property type="match status" value="1"/>
</dbReference>
<evidence type="ECO:0000256" key="1">
    <source>
        <dbReference type="ARBA" id="ARBA00010515"/>
    </source>
</evidence>
<keyword evidence="2" id="KW-0378">Hydrolase</keyword>
<gene>
    <name evidence="5" type="primary">nlhH</name>
    <name evidence="5" type="ORF">Cva_01047</name>
</gene>
<dbReference type="Pfam" id="PF07859">
    <property type="entry name" value="Abhydrolase_3"/>
    <property type="match status" value="1"/>
</dbReference>
<dbReference type="PROSITE" id="PS01174">
    <property type="entry name" value="LIPASE_GDXG_SER"/>
    <property type="match status" value="1"/>
</dbReference>
<dbReference type="PANTHER" id="PTHR48081">
    <property type="entry name" value="AB HYDROLASE SUPERFAMILY PROTEIN C4A8.06C"/>
    <property type="match status" value="1"/>
</dbReference>
<feature type="domain" description="Alpha/beta hydrolase fold-3" evidence="4">
    <location>
        <begin position="3"/>
        <end position="177"/>
    </location>
</feature>
<organism evidence="5 6">
    <name type="scientific">Caedimonas varicaedens</name>
    <dbReference type="NCBI Taxonomy" id="1629334"/>
    <lineage>
        <taxon>Bacteria</taxon>
        <taxon>Pseudomonadati</taxon>
        <taxon>Pseudomonadota</taxon>
        <taxon>Alphaproteobacteria</taxon>
        <taxon>Holosporales</taxon>
        <taxon>Caedimonadaceae</taxon>
        <taxon>Caedimonas</taxon>
    </lineage>
</organism>
<dbReference type="Gene3D" id="3.40.50.1820">
    <property type="entry name" value="alpha/beta hydrolase"/>
    <property type="match status" value="1"/>
</dbReference>
<dbReference type="PANTHER" id="PTHR48081:SF8">
    <property type="entry name" value="ALPHA_BETA HYDROLASE FOLD-3 DOMAIN-CONTAINING PROTEIN-RELATED"/>
    <property type="match status" value="1"/>
</dbReference>
<protein>
    <submittedName>
        <fullName evidence="5">Carboxylesterase NlhH</fullName>
    </submittedName>
</protein>
<evidence type="ECO:0000259" key="4">
    <source>
        <dbReference type="Pfam" id="PF07859"/>
    </source>
</evidence>
<dbReference type="EMBL" id="BBVC01000055">
    <property type="protein sequence ID" value="GAO98393.1"/>
    <property type="molecule type" value="Genomic_DNA"/>
</dbReference>
<evidence type="ECO:0000256" key="2">
    <source>
        <dbReference type="ARBA" id="ARBA00022801"/>
    </source>
</evidence>
<sequence length="208" mass="23166">MLLAIDYSLSPENRFPKALQEGVHVLKWVIKNIASYNGNPDFICLSGDSAGGNLAAVLTQYAAENSIEAVKLQFLIYPVLDCSFSSQSYNEFSDGYLLTKNAMEFYFDSYKTPDLNGEDPQVSPLFNKIHEKLVPAILVSAELDPLKDEGFNYAEKLRNHQRLVSYECIQGVTHAFIQLPGVFPEADQALVSSALKIKDFFSRCVPPS</sequence>
<evidence type="ECO:0000256" key="3">
    <source>
        <dbReference type="PROSITE-ProRule" id="PRU10038"/>
    </source>
</evidence>
<name>A0A0K8MDV0_9PROT</name>
<feature type="active site" evidence="3">
    <location>
        <position position="49"/>
    </location>
</feature>
<dbReference type="InterPro" id="IPR050300">
    <property type="entry name" value="GDXG_lipolytic_enzyme"/>
</dbReference>
<keyword evidence="6" id="KW-1185">Reference proteome</keyword>
<dbReference type="InterPro" id="IPR033140">
    <property type="entry name" value="Lipase_GDXG_put_SER_AS"/>
</dbReference>
<reference evidence="5 6" key="1">
    <citation type="submission" date="2015-03" db="EMBL/GenBank/DDBJ databases">
        <title>Caedibacter varicaedens, whole genome shotgun sequence.</title>
        <authorList>
            <person name="Suzuki H."/>
            <person name="Dapper A.L."/>
            <person name="Gibson A.K."/>
            <person name="Jackson C."/>
            <person name="Lee H."/>
            <person name="Pejaver V.R."/>
            <person name="Doak T."/>
            <person name="Lynch M."/>
        </authorList>
    </citation>
    <scope>NUCLEOTIDE SEQUENCE [LARGE SCALE GENOMIC DNA]</scope>
</reference>
<evidence type="ECO:0000313" key="5">
    <source>
        <dbReference type="EMBL" id="GAO98393.1"/>
    </source>
</evidence>
<dbReference type="STRING" id="1629334.Cva_01047"/>